<evidence type="ECO:0000256" key="6">
    <source>
        <dbReference type="ARBA" id="ARBA00022989"/>
    </source>
</evidence>
<comment type="similarity">
    <text evidence="8">Belongs to the TsuA/YedE (TC 9.B.102) family.</text>
</comment>
<organism evidence="10 11">
    <name type="scientific">Paracoccus caeni</name>
    <dbReference type="NCBI Taxonomy" id="657651"/>
    <lineage>
        <taxon>Bacteria</taxon>
        <taxon>Pseudomonadati</taxon>
        <taxon>Pseudomonadota</taxon>
        <taxon>Alphaproteobacteria</taxon>
        <taxon>Rhodobacterales</taxon>
        <taxon>Paracoccaceae</taxon>
        <taxon>Paracoccus</taxon>
    </lineage>
</organism>
<keyword evidence="7 9" id="KW-0472">Membrane</keyword>
<evidence type="ECO:0000256" key="7">
    <source>
        <dbReference type="ARBA" id="ARBA00023136"/>
    </source>
</evidence>
<feature type="transmembrane region" description="Helical" evidence="9">
    <location>
        <begin position="184"/>
        <end position="205"/>
    </location>
</feature>
<name>A0A934VZK7_9RHOB</name>
<dbReference type="Pfam" id="PF04143">
    <property type="entry name" value="Sulf_transp"/>
    <property type="match status" value="1"/>
</dbReference>
<dbReference type="RefSeq" id="WP_200687631.1">
    <property type="nucleotide sequence ID" value="NZ_JAEPRQ010000005.1"/>
</dbReference>
<evidence type="ECO:0000256" key="3">
    <source>
        <dbReference type="ARBA" id="ARBA00022475"/>
    </source>
</evidence>
<evidence type="ECO:0000313" key="11">
    <source>
        <dbReference type="Proteomes" id="UP000640485"/>
    </source>
</evidence>
<dbReference type="InterPro" id="IPR007272">
    <property type="entry name" value="Sulf_transp_TsuA/YedE"/>
</dbReference>
<feature type="transmembrane region" description="Helical" evidence="9">
    <location>
        <begin position="30"/>
        <end position="49"/>
    </location>
</feature>
<feature type="transmembrane region" description="Helical" evidence="9">
    <location>
        <begin position="355"/>
        <end position="374"/>
    </location>
</feature>
<evidence type="ECO:0000256" key="4">
    <source>
        <dbReference type="ARBA" id="ARBA00022519"/>
    </source>
</evidence>
<gene>
    <name evidence="10" type="ORF">JJJ17_14515</name>
</gene>
<evidence type="ECO:0000256" key="9">
    <source>
        <dbReference type="SAM" id="Phobius"/>
    </source>
</evidence>
<dbReference type="EMBL" id="JAEPRQ010000005">
    <property type="protein sequence ID" value="MBK4217142.1"/>
    <property type="molecule type" value="Genomic_DNA"/>
</dbReference>
<keyword evidence="11" id="KW-1185">Reference proteome</keyword>
<evidence type="ECO:0000256" key="8">
    <source>
        <dbReference type="ARBA" id="ARBA00035655"/>
    </source>
</evidence>
<feature type="transmembrane region" description="Helical" evidence="9">
    <location>
        <begin position="112"/>
        <end position="137"/>
    </location>
</feature>
<evidence type="ECO:0000256" key="5">
    <source>
        <dbReference type="ARBA" id="ARBA00022692"/>
    </source>
</evidence>
<keyword evidence="3" id="KW-1003">Cell membrane</keyword>
<feature type="transmembrane region" description="Helical" evidence="9">
    <location>
        <begin position="293"/>
        <end position="313"/>
    </location>
</feature>
<comment type="subcellular location">
    <subcellularLocation>
        <location evidence="1">Cell inner membrane</location>
        <topology evidence="1">Multi-pass membrane protein</topology>
    </subcellularLocation>
</comment>
<dbReference type="PANTHER" id="PTHR30574">
    <property type="entry name" value="INNER MEMBRANE PROTEIN YEDE"/>
    <property type="match status" value="1"/>
</dbReference>
<reference evidence="10" key="1">
    <citation type="submission" date="2021-01" db="EMBL/GenBank/DDBJ databases">
        <title>Paracoccus amoyensis sp. nov., isolated from the surface seawater along the coast of Xiamen Island, China.</title>
        <authorList>
            <person name="Lyu L."/>
        </authorList>
    </citation>
    <scope>NUCLEOTIDE SEQUENCE</scope>
    <source>
        <strain evidence="10">MJ17</strain>
    </source>
</reference>
<sequence length="379" mass="39934">MTLTSRPFVAIFAALALIVLYLNLPDRDALGRSLPVSLLLGGAFGLVLQRSRFCFWCISRDWFADRDPRGLLGILAALAVGIIGYAAIFGVWLPNPASGRLPPDAHIGPVSITMIAGSFVFGIGMALSGSCISAHFYRLGEGAFGSVIALLGAFIGFGLGFLSWNTLYVLDIYRAKVIWLPTYLGHGGALLVSLGLLGVAALWLLCQPMPAQPEDHRFVLARRWPAVVGGILVGWIAMIAYFRVGPLGVTAELGSLARTSADAVGWLPQTLHGLDSFAGCATVVKEALFSRNGVFVIGMVLASAVSATLAGDWKPAPPAIRTLPRLFIGGLMLGWGAMVALGCTVGVLLSGIMAGALSGWVFLVACFAGAWIGWHLRGK</sequence>
<feature type="transmembrane region" description="Helical" evidence="9">
    <location>
        <begin position="325"/>
        <end position="349"/>
    </location>
</feature>
<evidence type="ECO:0000256" key="2">
    <source>
        <dbReference type="ARBA" id="ARBA00022448"/>
    </source>
</evidence>
<keyword evidence="6 9" id="KW-1133">Transmembrane helix</keyword>
<feature type="transmembrane region" description="Helical" evidence="9">
    <location>
        <begin position="144"/>
        <end position="164"/>
    </location>
</feature>
<dbReference type="AlphaFoldDB" id="A0A934VZK7"/>
<feature type="transmembrane region" description="Helical" evidence="9">
    <location>
        <begin position="7"/>
        <end position="24"/>
    </location>
</feature>
<evidence type="ECO:0000256" key="1">
    <source>
        <dbReference type="ARBA" id="ARBA00004429"/>
    </source>
</evidence>
<evidence type="ECO:0000313" key="10">
    <source>
        <dbReference type="EMBL" id="MBK4217142.1"/>
    </source>
</evidence>
<dbReference type="PANTHER" id="PTHR30574:SF1">
    <property type="entry name" value="SULPHUR TRANSPORT DOMAIN-CONTAINING PROTEIN"/>
    <property type="match status" value="1"/>
</dbReference>
<comment type="caution">
    <text evidence="10">The sequence shown here is derived from an EMBL/GenBank/DDBJ whole genome shotgun (WGS) entry which is preliminary data.</text>
</comment>
<protein>
    <submittedName>
        <fullName evidence="10">YeeE/YedE family protein</fullName>
    </submittedName>
</protein>
<feature type="transmembrane region" description="Helical" evidence="9">
    <location>
        <begin position="226"/>
        <end position="244"/>
    </location>
</feature>
<keyword evidence="5 9" id="KW-0812">Transmembrane</keyword>
<dbReference type="Proteomes" id="UP000640485">
    <property type="component" value="Unassembled WGS sequence"/>
</dbReference>
<accession>A0A934VZK7</accession>
<keyword evidence="4" id="KW-0997">Cell inner membrane</keyword>
<dbReference type="GO" id="GO:0005886">
    <property type="term" value="C:plasma membrane"/>
    <property type="evidence" value="ECO:0007669"/>
    <property type="project" value="UniProtKB-SubCell"/>
</dbReference>
<feature type="transmembrane region" description="Helical" evidence="9">
    <location>
        <begin position="70"/>
        <end position="92"/>
    </location>
</feature>
<proteinExistence type="inferred from homology"/>
<keyword evidence="2" id="KW-0813">Transport</keyword>